<evidence type="ECO:0000313" key="9">
    <source>
        <dbReference type="Proteomes" id="UP000663832"/>
    </source>
</evidence>
<dbReference type="OrthoDB" id="10057795at2759"/>
<accession>A0A815YXD2</accession>
<evidence type="ECO:0000256" key="5">
    <source>
        <dbReference type="SAM" id="Coils"/>
    </source>
</evidence>
<dbReference type="Pfam" id="PF09069">
    <property type="entry name" value="EF-hand_3"/>
    <property type="match status" value="1"/>
</dbReference>
<keyword evidence="9" id="KW-1185">Reference proteome</keyword>
<evidence type="ECO:0000313" key="8">
    <source>
        <dbReference type="EMBL" id="CAF1671685.1"/>
    </source>
</evidence>
<feature type="coiled-coil region" evidence="5">
    <location>
        <begin position="196"/>
        <end position="291"/>
    </location>
</feature>
<gene>
    <name evidence="7" type="ORF">BJG266_LOCUS48284</name>
    <name evidence="8" type="ORF">QVE165_LOCUS65343</name>
</gene>
<evidence type="ECO:0000313" key="10">
    <source>
        <dbReference type="Proteomes" id="UP000663877"/>
    </source>
</evidence>
<proteinExistence type="predicted"/>
<dbReference type="InterPro" id="IPR050774">
    <property type="entry name" value="KCMF1/Dystrophin"/>
</dbReference>
<dbReference type="GO" id="GO:0005886">
    <property type="term" value="C:plasma membrane"/>
    <property type="evidence" value="ECO:0007669"/>
    <property type="project" value="TreeGrafter"/>
</dbReference>
<dbReference type="Proteomes" id="UP000663877">
    <property type="component" value="Unassembled WGS sequence"/>
</dbReference>
<evidence type="ECO:0000313" key="7">
    <source>
        <dbReference type="EMBL" id="CAF1576714.1"/>
    </source>
</evidence>
<evidence type="ECO:0000256" key="2">
    <source>
        <dbReference type="ARBA" id="ARBA00022490"/>
    </source>
</evidence>
<comment type="caution">
    <text evidence="7">The sequence shown here is derived from an EMBL/GenBank/DDBJ whole genome shotgun (WGS) entry which is preliminary data.</text>
</comment>
<dbReference type="SUPFAM" id="SSF47473">
    <property type="entry name" value="EF-hand"/>
    <property type="match status" value="1"/>
</dbReference>
<dbReference type="Proteomes" id="UP000663832">
    <property type="component" value="Unassembled WGS sequence"/>
</dbReference>
<feature type="non-terminal residue" evidence="7">
    <location>
        <position position="353"/>
    </location>
</feature>
<dbReference type="GO" id="GO:0045202">
    <property type="term" value="C:synapse"/>
    <property type="evidence" value="ECO:0007669"/>
    <property type="project" value="GOC"/>
</dbReference>
<feature type="domain" description="EF-hand" evidence="6">
    <location>
        <begin position="1"/>
        <end position="50"/>
    </location>
</feature>
<evidence type="ECO:0000259" key="6">
    <source>
        <dbReference type="Pfam" id="PF09069"/>
    </source>
</evidence>
<dbReference type="Gene3D" id="1.10.238.10">
    <property type="entry name" value="EF-hand"/>
    <property type="match status" value="1"/>
</dbReference>
<reference evidence="7" key="1">
    <citation type="submission" date="2021-02" db="EMBL/GenBank/DDBJ databases">
        <authorList>
            <person name="Nowell W R."/>
        </authorList>
    </citation>
    <scope>NUCLEOTIDE SEQUENCE</scope>
</reference>
<evidence type="ECO:0000256" key="4">
    <source>
        <dbReference type="ARBA" id="ARBA00023212"/>
    </source>
</evidence>
<keyword evidence="3" id="KW-0106">Calcium</keyword>
<sequence length="353" mass="40905">AFGGSSVEPSVQSCFDYAQNPDVITADDFLEWVKLEPQSLVWLPVMHRLAASEAAKHEARCNICKIYPILGFQYYTETTSSEDIRDFFRIFKNKLWAKQRKTPKLGYLPLPHVFDNTMSSVEQLSLPSPTLALPLAASLKTDNENAQTISYSNGTNDEHGIIAQHCRNLNSATYKSPRIAAHELLTRSTSLDNDQRNELEAIIRDLEDENRLLQNEYERLCQEHMEKSLIINEQQEQIQINDNQMEVYNNREILREAKQLRQHKTKLEQRMIILEEHNKQLEKQLKRSKQLLFKESPSHNLRRSVDRNLERQTNLMTIDSLFHMADDINRAVGDLVSVITEPQSSTYHQQIVT</sequence>
<dbReference type="EMBL" id="CAJNOI010006268">
    <property type="protein sequence ID" value="CAF1576714.1"/>
    <property type="molecule type" value="Genomic_DNA"/>
</dbReference>
<name>A0A815YXD2_9BILA</name>
<dbReference type="AlphaFoldDB" id="A0A815YXD2"/>
<keyword evidence="5" id="KW-0175">Coiled coil</keyword>
<organism evidence="7 10">
    <name type="scientific">Adineta steineri</name>
    <dbReference type="NCBI Taxonomy" id="433720"/>
    <lineage>
        <taxon>Eukaryota</taxon>
        <taxon>Metazoa</taxon>
        <taxon>Spiralia</taxon>
        <taxon>Gnathifera</taxon>
        <taxon>Rotifera</taxon>
        <taxon>Eurotatoria</taxon>
        <taxon>Bdelloidea</taxon>
        <taxon>Adinetida</taxon>
        <taxon>Adinetidae</taxon>
        <taxon>Adineta</taxon>
    </lineage>
</organism>
<evidence type="ECO:0000256" key="1">
    <source>
        <dbReference type="ARBA" id="ARBA00004496"/>
    </source>
</evidence>
<protein>
    <recommendedName>
        <fullName evidence="6">EF-hand domain-containing protein</fullName>
    </recommendedName>
</protein>
<keyword evidence="4" id="KW-0206">Cytoskeleton</keyword>
<keyword evidence="2" id="KW-0963">Cytoplasm</keyword>
<comment type="subcellular location">
    <subcellularLocation>
        <location evidence="1">Cytoplasm</location>
    </subcellularLocation>
</comment>
<dbReference type="PANTHER" id="PTHR12268:SF14">
    <property type="entry name" value="DYSTROPHIN-1"/>
    <property type="match status" value="1"/>
</dbReference>
<dbReference type="PANTHER" id="PTHR12268">
    <property type="entry name" value="E3 UBIQUITIN-PROTEIN LIGASE KCMF1"/>
    <property type="match status" value="1"/>
</dbReference>
<dbReference type="InterPro" id="IPR015154">
    <property type="entry name" value="EF-hand_dom_typ2"/>
</dbReference>
<dbReference type="GO" id="GO:0099536">
    <property type="term" value="P:synaptic signaling"/>
    <property type="evidence" value="ECO:0007669"/>
    <property type="project" value="TreeGrafter"/>
</dbReference>
<dbReference type="InterPro" id="IPR011992">
    <property type="entry name" value="EF-hand-dom_pair"/>
</dbReference>
<dbReference type="EMBL" id="CAJNOM010006686">
    <property type="protein sequence ID" value="CAF1671685.1"/>
    <property type="molecule type" value="Genomic_DNA"/>
</dbReference>
<evidence type="ECO:0000256" key="3">
    <source>
        <dbReference type="ARBA" id="ARBA00022837"/>
    </source>
</evidence>